<keyword evidence="2" id="KW-1185">Reference proteome</keyword>
<dbReference type="EMBL" id="JACEIK010002779">
    <property type="protein sequence ID" value="MCD9638802.1"/>
    <property type="molecule type" value="Genomic_DNA"/>
</dbReference>
<reference evidence="1 2" key="1">
    <citation type="journal article" date="2021" name="BMC Genomics">
        <title>Datura genome reveals duplications of psychoactive alkaloid biosynthetic genes and high mutation rate following tissue culture.</title>
        <authorList>
            <person name="Rajewski A."/>
            <person name="Carter-House D."/>
            <person name="Stajich J."/>
            <person name="Litt A."/>
        </authorList>
    </citation>
    <scope>NUCLEOTIDE SEQUENCE [LARGE SCALE GENOMIC DNA]</scope>
    <source>
        <strain evidence="1">AR-01</strain>
    </source>
</reference>
<name>A0ABS8UWT6_DATST</name>
<proteinExistence type="predicted"/>
<comment type="caution">
    <text evidence="1">The sequence shown here is derived from an EMBL/GenBank/DDBJ whole genome shotgun (WGS) entry which is preliminary data.</text>
</comment>
<evidence type="ECO:0000313" key="2">
    <source>
        <dbReference type="Proteomes" id="UP000823775"/>
    </source>
</evidence>
<sequence>MGHVLDEGVWVKKKNYKPKVNPASAEGSSSIRLDGAQGVVLNSLLSEPQDIKQSLGAVIGDLHKCTEFLAKLSTNVTSLQAQLSLIQREGMKSFNLVLKQVDSVAAPAELSDNELAVAVQNSYSSELNRLIDSTNRPVKL</sequence>
<gene>
    <name evidence="1" type="ORF">HAX54_022955</name>
</gene>
<protein>
    <submittedName>
        <fullName evidence="1">Uncharacterized protein</fullName>
    </submittedName>
</protein>
<accession>A0ABS8UWT6</accession>
<dbReference type="Proteomes" id="UP000823775">
    <property type="component" value="Unassembled WGS sequence"/>
</dbReference>
<organism evidence="1 2">
    <name type="scientific">Datura stramonium</name>
    <name type="common">Jimsonweed</name>
    <name type="synonym">Common thornapple</name>
    <dbReference type="NCBI Taxonomy" id="4076"/>
    <lineage>
        <taxon>Eukaryota</taxon>
        <taxon>Viridiplantae</taxon>
        <taxon>Streptophyta</taxon>
        <taxon>Embryophyta</taxon>
        <taxon>Tracheophyta</taxon>
        <taxon>Spermatophyta</taxon>
        <taxon>Magnoliopsida</taxon>
        <taxon>eudicotyledons</taxon>
        <taxon>Gunneridae</taxon>
        <taxon>Pentapetalae</taxon>
        <taxon>asterids</taxon>
        <taxon>lamiids</taxon>
        <taxon>Solanales</taxon>
        <taxon>Solanaceae</taxon>
        <taxon>Solanoideae</taxon>
        <taxon>Datureae</taxon>
        <taxon>Datura</taxon>
    </lineage>
</organism>
<evidence type="ECO:0000313" key="1">
    <source>
        <dbReference type="EMBL" id="MCD9638802.1"/>
    </source>
</evidence>